<sequence length="155" mass="16468">MRSRHRNSGQGGLWGRIARAGRLLFVLAGAAAAAGVLLFLWHAPAFRGGERYTLYFGETSSARMLTFEGDALPLLLPSGVRGESVLYAGDCAEKLLFAYGARVLFTERTGETVSYYCRSPLLGEGILLNGERVNLHIAAGGGQTAAGTPLIFGGF</sequence>
<organism evidence="2 3">
    <name type="scientific">Candidatus Gallimonas intestinavium</name>
    <dbReference type="NCBI Taxonomy" id="2838603"/>
    <lineage>
        <taxon>Bacteria</taxon>
        <taxon>Bacillati</taxon>
        <taxon>Bacillota</taxon>
        <taxon>Clostridia</taxon>
        <taxon>Candidatus Gallimonas</taxon>
    </lineage>
</organism>
<accession>A0A9D2G6X4</accession>
<dbReference type="EMBL" id="DXBB01000108">
    <property type="protein sequence ID" value="HIZ73391.1"/>
    <property type="molecule type" value="Genomic_DNA"/>
</dbReference>
<dbReference type="AlphaFoldDB" id="A0A9D2G6X4"/>
<gene>
    <name evidence="2" type="ORF">H9964_07400</name>
</gene>
<evidence type="ECO:0000256" key="1">
    <source>
        <dbReference type="SAM" id="Phobius"/>
    </source>
</evidence>
<name>A0A9D2G6X4_9FIRM</name>
<evidence type="ECO:0000313" key="3">
    <source>
        <dbReference type="Proteomes" id="UP000824102"/>
    </source>
</evidence>
<reference evidence="2" key="1">
    <citation type="journal article" date="2021" name="PeerJ">
        <title>Extensive microbial diversity within the chicken gut microbiome revealed by metagenomics and culture.</title>
        <authorList>
            <person name="Gilroy R."/>
            <person name="Ravi A."/>
            <person name="Getino M."/>
            <person name="Pursley I."/>
            <person name="Horton D.L."/>
            <person name="Alikhan N.F."/>
            <person name="Baker D."/>
            <person name="Gharbi K."/>
            <person name="Hall N."/>
            <person name="Watson M."/>
            <person name="Adriaenssens E.M."/>
            <person name="Foster-Nyarko E."/>
            <person name="Jarju S."/>
            <person name="Secka A."/>
            <person name="Antonio M."/>
            <person name="Oren A."/>
            <person name="Chaudhuri R.R."/>
            <person name="La Ragione R."/>
            <person name="Hildebrand F."/>
            <person name="Pallen M.J."/>
        </authorList>
    </citation>
    <scope>NUCLEOTIDE SEQUENCE</scope>
    <source>
        <strain evidence="2">ChiW7-2402</strain>
    </source>
</reference>
<keyword evidence="1" id="KW-0812">Transmembrane</keyword>
<reference evidence="2" key="2">
    <citation type="submission" date="2021-04" db="EMBL/GenBank/DDBJ databases">
        <authorList>
            <person name="Gilroy R."/>
        </authorList>
    </citation>
    <scope>NUCLEOTIDE SEQUENCE</scope>
    <source>
        <strain evidence="2">ChiW7-2402</strain>
    </source>
</reference>
<proteinExistence type="predicted"/>
<dbReference type="Proteomes" id="UP000824102">
    <property type="component" value="Unassembled WGS sequence"/>
</dbReference>
<evidence type="ECO:0000313" key="2">
    <source>
        <dbReference type="EMBL" id="HIZ73391.1"/>
    </source>
</evidence>
<comment type="caution">
    <text evidence="2">The sequence shown here is derived from an EMBL/GenBank/DDBJ whole genome shotgun (WGS) entry which is preliminary data.</text>
</comment>
<protein>
    <submittedName>
        <fullName evidence="2">Uncharacterized protein</fullName>
    </submittedName>
</protein>
<keyword evidence="1" id="KW-1133">Transmembrane helix</keyword>
<keyword evidence="1" id="KW-0472">Membrane</keyword>
<feature type="transmembrane region" description="Helical" evidence="1">
    <location>
        <begin position="21"/>
        <end position="41"/>
    </location>
</feature>